<evidence type="ECO:0000256" key="15">
    <source>
        <dbReference type="ARBA" id="ARBA00049551"/>
    </source>
</evidence>
<evidence type="ECO:0000256" key="10">
    <source>
        <dbReference type="ARBA" id="ARBA00022989"/>
    </source>
</evidence>
<keyword evidence="7 16" id="KW-0812">Transmembrane</keyword>
<evidence type="ECO:0000256" key="3">
    <source>
        <dbReference type="ARBA" id="ARBA00012944"/>
    </source>
</evidence>
<evidence type="ECO:0000256" key="16">
    <source>
        <dbReference type="SAM" id="Phobius"/>
    </source>
</evidence>
<keyword evidence="12 17" id="KW-0496">Mitochondrion</keyword>
<organism evidence="17">
    <name type="scientific">Scolytinae sp. BMNH 1040331</name>
    <dbReference type="NCBI Taxonomy" id="1903791"/>
    <lineage>
        <taxon>Eukaryota</taxon>
        <taxon>Metazoa</taxon>
        <taxon>Ecdysozoa</taxon>
        <taxon>Arthropoda</taxon>
        <taxon>Hexapoda</taxon>
        <taxon>Insecta</taxon>
        <taxon>Pterygota</taxon>
        <taxon>Neoptera</taxon>
        <taxon>Endopterygota</taxon>
        <taxon>Coleoptera</taxon>
        <taxon>Polyphaga</taxon>
        <taxon>Cucujiformia</taxon>
        <taxon>Curculionidae</taxon>
        <taxon>Scolytinae</taxon>
    </lineage>
</organism>
<dbReference type="AlphaFoldDB" id="A0A343A4T4"/>
<evidence type="ECO:0000256" key="7">
    <source>
        <dbReference type="ARBA" id="ARBA00022692"/>
    </source>
</evidence>
<comment type="subcellular location">
    <subcellularLocation>
        <location evidence="1">Mitochondrion membrane</location>
        <topology evidence="1">Multi-pass membrane protein</topology>
    </subcellularLocation>
</comment>
<protein>
    <recommendedName>
        <fullName evidence="4">NADH-ubiquinone oxidoreductase chain 6</fullName>
        <ecNumber evidence="3">7.1.1.2</ecNumber>
    </recommendedName>
    <alternativeName>
        <fullName evidence="14">NADH dehydrogenase subunit 6</fullName>
    </alternativeName>
</protein>
<evidence type="ECO:0000256" key="1">
    <source>
        <dbReference type="ARBA" id="ARBA00004225"/>
    </source>
</evidence>
<evidence type="ECO:0000256" key="12">
    <source>
        <dbReference type="ARBA" id="ARBA00023128"/>
    </source>
</evidence>
<evidence type="ECO:0000256" key="11">
    <source>
        <dbReference type="ARBA" id="ARBA00023027"/>
    </source>
</evidence>
<proteinExistence type="inferred from homology"/>
<feature type="transmembrane region" description="Helical" evidence="16">
    <location>
        <begin position="85"/>
        <end position="105"/>
    </location>
</feature>
<keyword evidence="8" id="KW-1278">Translocase</keyword>
<dbReference type="EC" id="7.1.1.2" evidence="3"/>
<evidence type="ECO:0000256" key="5">
    <source>
        <dbReference type="ARBA" id="ARBA00022448"/>
    </source>
</evidence>
<reference evidence="17" key="1">
    <citation type="submission" date="2016-04" db="EMBL/GenBank/DDBJ databases">
        <title>Mitochondria of Scolytid beetles.</title>
        <authorList>
            <person name="Miller K."/>
            <person name="Linard B."/>
            <person name="Vogler A.P."/>
        </authorList>
    </citation>
    <scope>NUCLEOTIDE SEQUENCE</scope>
</reference>
<dbReference type="PANTHER" id="PTHR11435:SF1">
    <property type="entry name" value="NADH-UBIQUINONE OXIDOREDUCTASE CHAIN 6"/>
    <property type="match status" value="1"/>
</dbReference>
<evidence type="ECO:0000256" key="2">
    <source>
        <dbReference type="ARBA" id="ARBA00005698"/>
    </source>
</evidence>
<keyword evidence="9" id="KW-0249">Electron transport</keyword>
<comment type="catalytic activity">
    <reaction evidence="15">
        <text>a ubiquinone + NADH + 5 H(+)(in) = a ubiquinol + NAD(+) + 4 H(+)(out)</text>
        <dbReference type="Rhea" id="RHEA:29091"/>
        <dbReference type="Rhea" id="RHEA-COMP:9565"/>
        <dbReference type="Rhea" id="RHEA-COMP:9566"/>
        <dbReference type="ChEBI" id="CHEBI:15378"/>
        <dbReference type="ChEBI" id="CHEBI:16389"/>
        <dbReference type="ChEBI" id="CHEBI:17976"/>
        <dbReference type="ChEBI" id="CHEBI:57540"/>
        <dbReference type="ChEBI" id="CHEBI:57945"/>
        <dbReference type="EC" id="7.1.1.2"/>
    </reaction>
</comment>
<geneLocation type="mitochondrion" evidence="17"/>
<keyword evidence="11" id="KW-0520">NAD</keyword>
<dbReference type="GO" id="GO:0008137">
    <property type="term" value="F:NADH dehydrogenase (ubiquinone) activity"/>
    <property type="evidence" value="ECO:0007669"/>
    <property type="project" value="UniProtKB-EC"/>
</dbReference>
<evidence type="ECO:0000256" key="4">
    <source>
        <dbReference type="ARBA" id="ARBA00021095"/>
    </source>
</evidence>
<evidence type="ECO:0000256" key="8">
    <source>
        <dbReference type="ARBA" id="ARBA00022967"/>
    </source>
</evidence>
<evidence type="ECO:0000256" key="14">
    <source>
        <dbReference type="ARBA" id="ARBA00031019"/>
    </source>
</evidence>
<evidence type="ECO:0000313" key="17">
    <source>
        <dbReference type="EMBL" id="AOY39562.1"/>
    </source>
</evidence>
<gene>
    <name evidence="17" type="primary">nad6</name>
</gene>
<dbReference type="GO" id="GO:0031966">
    <property type="term" value="C:mitochondrial membrane"/>
    <property type="evidence" value="ECO:0007669"/>
    <property type="project" value="UniProtKB-SubCell"/>
</dbReference>
<comment type="similarity">
    <text evidence="2">Belongs to the complex I subunit 6 family.</text>
</comment>
<sequence length="166" mass="19408">MLMLMLCSWLISTLFLFMNHPLALGSMLLMQTIIVALMSGLLYLNFWFSYIMFLIMVGGMLVMFMYMTSIASNEKFKMPSKSMTVYLFISMFFFIFTNLLMDMFFTPSLQYMTTNFSTNNMWSLSLSKFFNLPNYILSIMLMLYLLLTLIAIVKITGKKMGPLRQK</sequence>
<evidence type="ECO:0000256" key="13">
    <source>
        <dbReference type="ARBA" id="ARBA00023136"/>
    </source>
</evidence>
<feature type="transmembrane region" description="Helical" evidence="16">
    <location>
        <begin position="41"/>
        <end position="64"/>
    </location>
</feature>
<keyword evidence="5" id="KW-0813">Transport</keyword>
<feature type="transmembrane region" description="Helical" evidence="16">
    <location>
        <begin position="135"/>
        <end position="156"/>
    </location>
</feature>
<evidence type="ECO:0000256" key="6">
    <source>
        <dbReference type="ARBA" id="ARBA00022660"/>
    </source>
</evidence>
<dbReference type="PANTHER" id="PTHR11435">
    <property type="entry name" value="NADH UBIQUINONE OXIDOREDUCTASE SUBUNIT ND6"/>
    <property type="match status" value="1"/>
</dbReference>
<name>A0A343A4T4_9CUCU</name>
<accession>A0A343A4T4</accession>
<dbReference type="InterPro" id="IPR050269">
    <property type="entry name" value="ComplexI_Subunit6"/>
</dbReference>
<keyword evidence="6" id="KW-0679">Respiratory chain</keyword>
<evidence type="ECO:0000256" key="9">
    <source>
        <dbReference type="ARBA" id="ARBA00022982"/>
    </source>
</evidence>
<keyword evidence="13 16" id="KW-0472">Membrane</keyword>
<dbReference type="EMBL" id="KX035190">
    <property type="protein sequence ID" value="AOY39562.1"/>
    <property type="molecule type" value="Genomic_DNA"/>
</dbReference>
<keyword evidence="10 16" id="KW-1133">Transmembrane helix</keyword>